<dbReference type="InterPro" id="IPR011009">
    <property type="entry name" value="Kinase-like_dom_sf"/>
</dbReference>
<dbReference type="GO" id="GO:0016301">
    <property type="term" value="F:kinase activity"/>
    <property type="evidence" value="ECO:0007669"/>
    <property type="project" value="UniProtKB-KW"/>
</dbReference>
<dbReference type="EMBL" id="SDPN01000026">
    <property type="protein sequence ID" value="RXZ68625.1"/>
    <property type="molecule type" value="Genomic_DNA"/>
</dbReference>
<proteinExistence type="predicted"/>
<comment type="caution">
    <text evidence="1">The sequence shown here is derived from an EMBL/GenBank/DDBJ whole genome shotgun (WGS) entry which is preliminary data.</text>
</comment>
<keyword evidence="1" id="KW-0808">Transferase</keyword>
<dbReference type="Proteomes" id="UP000293865">
    <property type="component" value="Unassembled WGS sequence"/>
</dbReference>
<dbReference type="InterPro" id="IPR006748">
    <property type="entry name" value="NH2Glyco/OHUrea_AB-resist_kin"/>
</dbReference>
<keyword evidence="2" id="KW-1185">Reference proteome</keyword>
<dbReference type="AlphaFoldDB" id="A0A4Q2KT06"/>
<dbReference type="GO" id="GO:0019748">
    <property type="term" value="P:secondary metabolic process"/>
    <property type="evidence" value="ECO:0007669"/>
    <property type="project" value="InterPro"/>
</dbReference>
<reference evidence="1 2" key="1">
    <citation type="submission" date="2019-01" db="EMBL/GenBank/DDBJ databases">
        <title>Agromyces.</title>
        <authorList>
            <person name="Li J."/>
        </authorList>
    </citation>
    <scope>NUCLEOTIDE SEQUENCE [LARGE SCALE GENOMIC DNA]</scope>
    <source>
        <strain evidence="1 2">DSM 15934</strain>
    </source>
</reference>
<evidence type="ECO:0000313" key="1">
    <source>
        <dbReference type="EMBL" id="RXZ68625.1"/>
    </source>
</evidence>
<gene>
    <name evidence="1" type="ORF">ESP51_13485</name>
</gene>
<organism evidence="1 2">
    <name type="scientific">Agromyces albus</name>
    <dbReference type="NCBI Taxonomy" id="205332"/>
    <lineage>
        <taxon>Bacteria</taxon>
        <taxon>Bacillati</taxon>
        <taxon>Actinomycetota</taxon>
        <taxon>Actinomycetes</taxon>
        <taxon>Micrococcales</taxon>
        <taxon>Microbacteriaceae</taxon>
        <taxon>Agromyces</taxon>
    </lineage>
</organism>
<sequence>MSFAPIPASVRQRALDWYGDRGRDWVDALPATVAGLAAAWDARPAGDPFTGGTTAYVLPLDRADGTPAVLKVDLQDEENRSEPTALRAYDGDGAVRLLEYDPDSGAMLLERARPGTALLDHEFPGLREQHVARERFAIACDLFRRLWRTPVPAADYPEPPKAADLLKGWAEHFDAAAGRSTDVSNELALGVELCDALADADEIGIANRDNHLSNVVTAVREPWLLIDPKPVLAERAFDGGYFLFKQQLHGPLGGTELLHAVAEGLGADLERVRAWAMLTTVAQIADAGSAADREAYTGVLRAIERA</sequence>
<dbReference type="OrthoDB" id="3638028at2"/>
<protein>
    <submittedName>
        <fullName evidence="1">Kinase</fullName>
    </submittedName>
</protein>
<dbReference type="SUPFAM" id="SSF56112">
    <property type="entry name" value="Protein kinase-like (PK-like)"/>
    <property type="match status" value="1"/>
</dbReference>
<dbReference type="Pfam" id="PF04655">
    <property type="entry name" value="APH_6_hur"/>
    <property type="match status" value="1"/>
</dbReference>
<accession>A0A4Q2KT06</accession>
<dbReference type="GO" id="GO:0016773">
    <property type="term" value="F:phosphotransferase activity, alcohol group as acceptor"/>
    <property type="evidence" value="ECO:0007669"/>
    <property type="project" value="InterPro"/>
</dbReference>
<name>A0A4Q2KT06_9MICO</name>
<keyword evidence="1" id="KW-0418">Kinase</keyword>
<evidence type="ECO:0000313" key="2">
    <source>
        <dbReference type="Proteomes" id="UP000293865"/>
    </source>
</evidence>
<dbReference type="RefSeq" id="WP_129521415.1">
    <property type="nucleotide sequence ID" value="NZ_SDPN01000026.1"/>
</dbReference>